<organism evidence="1">
    <name type="scientific">marine metagenome</name>
    <dbReference type="NCBI Taxonomy" id="408172"/>
    <lineage>
        <taxon>unclassified sequences</taxon>
        <taxon>metagenomes</taxon>
        <taxon>ecological metagenomes</taxon>
    </lineage>
</organism>
<dbReference type="PROSITE" id="PS51257">
    <property type="entry name" value="PROKAR_LIPOPROTEIN"/>
    <property type="match status" value="1"/>
</dbReference>
<reference evidence="1" key="1">
    <citation type="submission" date="2018-05" db="EMBL/GenBank/DDBJ databases">
        <authorList>
            <person name="Lanie J.A."/>
            <person name="Ng W.-L."/>
            <person name="Kazmierczak K.M."/>
            <person name="Andrzejewski T.M."/>
            <person name="Davidsen T.M."/>
            <person name="Wayne K.J."/>
            <person name="Tettelin H."/>
            <person name="Glass J.I."/>
            <person name="Rusch D."/>
            <person name="Podicherti R."/>
            <person name="Tsui H.-C.T."/>
            <person name="Winkler M.E."/>
        </authorList>
    </citation>
    <scope>NUCLEOTIDE SEQUENCE</scope>
</reference>
<dbReference type="EMBL" id="UINC01029707">
    <property type="protein sequence ID" value="SVB12875.1"/>
    <property type="molecule type" value="Genomic_DNA"/>
</dbReference>
<name>A0A382BGD4_9ZZZZ</name>
<dbReference type="Gene3D" id="2.60.120.10">
    <property type="entry name" value="Jelly Rolls"/>
    <property type="match status" value="2"/>
</dbReference>
<proteinExistence type="predicted"/>
<dbReference type="InterPro" id="IPR011051">
    <property type="entry name" value="RmlC_Cupin_sf"/>
</dbReference>
<dbReference type="SUPFAM" id="SSF51182">
    <property type="entry name" value="RmlC-like cupins"/>
    <property type="match status" value="2"/>
</dbReference>
<protein>
    <recommendedName>
        <fullName evidence="2">Cupin 2 conserved barrel domain-containing protein</fullName>
    </recommendedName>
</protein>
<evidence type="ECO:0000313" key="1">
    <source>
        <dbReference type="EMBL" id="SVB12875.1"/>
    </source>
</evidence>
<gene>
    <name evidence="1" type="ORF">METZ01_LOCUS165729</name>
</gene>
<accession>A0A382BGD4</accession>
<dbReference type="AlphaFoldDB" id="A0A382BGD4"/>
<sequence>MKKLSVLITITFFLVSCSQDQNNSVLTSTEAAPDHYKVEFENDYLRVIRVNYSPGETSAMHSHEPTVGVTLTGGEGIFKGMDGTSETRPKNYPGDVLADDGTPHSVTSISESDEELVFIEVKKKYKSNDLGIPNAVEADPATHAVEIEQPNIRVVRIKVPAGHQSPMHSHNAGVTVVLTDMKVEHTSPSGEVTESTRSAGEAGWREELAHSGRNLSDQPLEVILFELL</sequence>
<evidence type="ECO:0008006" key="2">
    <source>
        <dbReference type="Google" id="ProtNLM"/>
    </source>
</evidence>
<dbReference type="InterPro" id="IPR014710">
    <property type="entry name" value="RmlC-like_jellyroll"/>
</dbReference>